<dbReference type="AlphaFoldDB" id="A0A1W0A0U4"/>
<evidence type="ECO:0000313" key="2">
    <source>
        <dbReference type="EMBL" id="OQS03640.1"/>
    </source>
</evidence>
<proteinExistence type="predicted"/>
<keyword evidence="1" id="KW-0812">Transmembrane</keyword>
<accession>A0A1W0A0U4</accession>
<name>A0A1W0A0U4_9STRA</name>
<feature type="transmembrane region" description="Helical" evidence="1">
    <location>
        <begin position="20"/>
        <end position="43"/>
    </location>
</feature>
<sequence>MLTTPEISAILAIGAGVGATIPLAIACLAGAIVPCAMSFFGTIVPGKGTIHSASGVAASCQWVASKFCSIRAVLCGAAAGIIVLTTTQKVVIGAAVGTAIHLVIVCGAGVAVPYAMSYFGTIVPGVGTIHAAGGVAATSQWAATAFWSTSAFVSRAAGTAAFTGK</sequence>
<dbReference type="Proteomes" id="UP000243217">
    <property type="component" value="Unassembled WGS sequence"/>
</dbReference>
<evidence type="ECO:0008006" key="4">
    <source>
        <dbReference type="Google" id="ProtNLM"/>
    </source>
</evidence>
<protein>
    <recommendedName>
        <fullName evidence="4">Interferon-induced 6-16 family</fullName>
    </recommendedName>
</protein>
<dbReference type="OrthoDB" id="79800at2759"/>
<evidence type="ECO:0000256" key="1">
    <source>
        <dbReference type="SAM" id="Phobius"/>
    </source>
</evidence>
<feature type="transmembrane region" description="Helical" evidence="1">
    <location>
        <begin position="63"/>
        <end position="84"/>
    </location>
</feature>
<keyword evidence="1" id="KW-1133">Transmembrane helix</keyword>
<keyword evidence="1" id="KW-0472">Membrane</keyword>
<keyword evidence="3" id="KW-1185">Reference proteome</keyword>
<organism evidence="2 3">
    <name type="scientific">Thraustotheca clavata</name>
    <dbReference type="NCBI Taxonomy" id="74557"/>
    <lineage>
        <taxon>Eukaryota</taxon>
        <taxon>Sar</taxon>
        <taxon>Stramenopiles</taxon>
        <taxon>Oomycota</taxon>
        <taxon>Saprolegniomycetes</taxon>
        <taxon>Saprolegniales</taxon>
        <taxon>Achlyaceae</taxon>
        <taxon>Thraustotheca</taxon>
    </lineage>
</organism>
<gene>
    <name evidence="2" type="ORF">THRCLA_04044</name>
</gene>
<reference evidence="2 3" key="1">
    <citation type="journal article" date="2014" name="Genome Biol. Evol.">
        <title>The secreted proteins of Achlya hypogyna and Thraustotheca clavata identify the ancestral oomycete secretome and reveal gene acquisitions by horizontal gene transfer.</title>
        <authorList>
            <person name="Misner I."/>
            <person name="Blouin N."/>
            <person name="Leonard G."/>
            <person name="Richards T.A."/>
            <person name="Lane C.E."/>
        </authorList>
    </citation>
    <scope>NUCLEOTIDE SEQUENCE [LARGE SCALE GENOMIC DNA]</scope>
    <source>
        <strain evidence="2 3">ATCC 34112</strain>
    </source>
</reference>
<evidence type="ECO:0000313" key="3">
    <source>
        <dbReference type="Proteomes" id="UP000243217"/>
    </source>
</evidence>
<dbReference type="EMBL" id="JNBS01000819">
    <property type="protein sequence ID" value="OQS03640.1"/>
    <property type="molecule type" value="Genomic_DNA"/>
</dbReference>
<comment type="caution">
    <text evidence="2">The sequence shown here is derived from an EMBL/GenBank/DDBJ whole genome shotgun (WGS) entry which is preliminary data.</text>
</comment>
<feature type="transmembrane region" description="Helical" evidence="1">
    <location>
        <begin position="90"/>
        <end position="112"/>
    </location>
</feature>